<dbReference type="GO" id="GO:0005789">
    <property type="term" value="C:endoplasmic reticulum membrane"/>
    <property type="evidence" value="ECO:0007669"/>
    <property type="project" value="UniProtKB-SubCell"/>
</dbReference>
<evidence type="ECO:0000256" key="3">
    <source>
        <dbReference type="ARBA" id="ARBA00022824"/>
    </source>
</evidence>
<organism evidence="6 7">
    <name type="scientific">Brachionus plicatilis</name>
    <name type="common">Marine rotifer</name>
    <name type="synonym">Brachionus muelleri</name>
    <dbReference type="NCBI Taxonomy" id="10195"/>
    <lineage>
        <taxon>Eukaryota</taxon>
        <taxon>Metazoa</taxon>
        <taxon>Spiralia</taxon>
        <taxon>Gnathifera</taxon>
        <taxon>Rotifera</taxon>
        <taxon>Eurotatoria</taxon>
        <taxon>Monogononta</taxon>
        <taxon>Pseudotrocha</taxon>
        <taxon>Ploima</taxon>
        <taxon>Brachionidae</taxon>
        <taxon>Brachionus</taxon>
    </lineage>
</organism>
<keyword evidence="3" id="KW-0256">Endoplasmic reticulum</keyword>
<name>A0A3M7QB45_BRAPC</name>
<comment type="caution">
    <text evidence="6">The sequence shown here is derived from an EMBL/GenBank/DDBJ whole genome shotgun (WGS) entry which is preliminary data.</text>
</comment>
<keyword evidence="5" id="KW-0472">Membrane</keyword>
<sequence>MSESASEKLMIHTELQALSRKIDHYLRTKSENVQSPENLDKPSLSLNMTTKAYTTENSKDSLPDRVFIKRNSLLTEMFKQNHIRTIRHIFISIMIILALQVIVSDLVENGSIDLNFELIRWAFDKFQVVCYTWFYMIMSSSCLVYYSFHFWSNDRIKQFSSDANTLFKYDLLWLTLYCIYLVLFILLPCYVVATNKLPVASAFIILIEQ</sequence>
<evidence type="ECO:0000313" key="6">
    <source>
        <dbReference type="EMBL" id="RNA08175.1"/>
    </source>
</evidence>
<dbReference type="STRING" id="10195.A0A3M7QB45"/>
<evidence type="ECO:0000256" key="2">
    <source>
        <dbReference type="ARBA" id="ARBA00022679"/>
    </source>
</evidence>
<gene>
    <name evidence="6" type="ORF">BpHYR1_011690</name>
</gene>
<dbReference type="PANTHER" id="PTHR10408:SF8">
    <property type="entry name" value="O-ACYLTRANSFERASE"/>
    <property type="match status" value="1"/>
</dbReference>
<evidence type="ECO:0000256" key="1">
    <source>
        <dbReference type="ARBA" id="ARBA00004477"/>
    </source>
</evidence>
<evidence type="ECO:0000256" key="5">
    <source>
        <dbReference type="SAM" id="Phobius"/>
    </source>
</evidence>
<dbReference type="Proteomes" id="UP000276133">
    <property type="component" value="Unassembled WGS sequence"/>
</dbReference>
<keyword evidence="5" id="KW-1133">Transmembrane helix</keyword>
<reference evidence="6 7" key="1">
    <citation type="journal article" date="2018" name="Sci. Rep.">
        <title>Genomic signatures of local adaptation to the degree of environmental predictability in rotifers.</title>
        <authorList>
            <person name="Franch-Gras L."/>
            <person name="Hahn C."/>
            <person name="Garcia-Roger E.M."/>
            <person name="Carmona M.J."/>
            <person name="Serra M."/>
            <person name="Gomez A."/>
        </authorList>
    </citation>
    <scope>NUCLEOTIDE SEQUENCE [LARGE SCALE GENOMIC DNA]</scope>
    <source>
        <strain evidence="6">HYR1</strain>
    </source>
</reference>
<accession>A0A3M7QB45</accession>
<dbReference type="OrthoDB" id="10039049at2759"/>
<dbReference type="AlphaFoldDB" id="A0A3M7QB45"/>
<keyword evidence="2 6" id="KW-0808">Transferase</keyword>
<dbReference type="EMBL" id="REGN01006827">
    <property type="protein sequence ID" value="RNA08175.1"/>
    <property type="molecule type" value="Genomic_DNA"/>
</dbReference>
<keyword evidence="5" id="KW-0812">Transmembrane</keyword>
<dbReference type="GO" id="GO:0008203">
    <property type="term" value="P:cholesterol metabolic process"/>
    <property type="evidence" value="ECO:0007669"/>
    <property type="project" value="TreeGrafter"/>
</dbReference>
<evidence type="ECO:0000256" key="4">
    <source>
        <dbReference type="ARBA" id="ARBA00023315"/>
    </source>
</evidence>
<dbReference type="GO" id="GO:0008374">
    <property type="term" value="F:O-acyltransferase activity"/>
    <property type="evidence" value="ECO:0007669"/>
    <property type="project" value="InterPro"/>
</dbReference>
<protein>
    <submittedName>
        <fullName evidence="6">Sterol O-acyltransferase 1-like isoform X2</fullName>
    </submittedName>
</protein>
<keyword evidence="4 6" id="KW-0012">Acyltransferase</keyword>
<proteinExistence type="predicted"/>
<feature type="transmembrane region" description="Helical" evidence="5">
    <location>
        <begin position="86"/>
        <end position="106"/>
    </location>
</feature>
<dbReference type="PANTHER" id="PTHR10408">
    <property type="entry name" value="STEROL O-ACYLTRANSFERASE"/>
    <property type="match status" value="1"/>
</dbReference>
<comment type="subcellular location">
    <subcellularLocation>
        <location evidence="1">Endoplasmic reticulum membrane</location>
        <topology evidence="1">Multi-pass membrane protein</topology>
    </subcellularLocation>
</comment>
<evidence type="ECO:0000313" key="7">
    <source>
        <dbReference type="Proteomes" id="UP000276133"/>
    </source>
</evidence>
<feature type="non-terminal residue" evidence="6">
    <location>
        <position position="209"/>
    </location>
</feature>
<keyword evidence="7" id="KW-1185">Reference proteome</keyword>
<feature type="transmembrane region" description="Helical" evidence="5">
    <location>
        <begin position="126"/>
        <end position="148"/>
    </location>
</feature>
<dbReference type="InterPro" id="IPR014371">
    <property type="entry name" value="Oat_ACAT_DAG_ARE"/>
</dbReference>
<feature type="transmembrane region" description="Helical" evidence="5">
    <location>
        <begin position="169"/>
        <end position="193"/>
    </location>
</feature>